<sequence>MGEAPKRTTDIPKLLLRYYLISNHQDASRVMKDTNRYSVCRYTTLYFVPYKTQTWLNLRRLLKTLPMHLCQLGLFEAIYVIAYKIRILAERADKELASIGRTPEKLKGVAQKNQNLLELSMWLASFSKFSLSSEQFTCVKVLHEALKLPAFFISRNFILEIRLLTCIILDGWRCTMKISPLLIKLLRCALQEHEDQFLRFDVYLVFKKLLKKIYIIQ</sequence>
<dbReference type="Gramene" id="Solyc11g020135.1.1">
    <property type="protein sequence ID" value="Solyc11g020135.1.1"/>
    <property type="gene ID" value="Solyc11g020135.1"/>
</dbReference>
<dbReference type="EnsemblPlants" id="Solyc11g020135.1.1">
    <property type="protein sequence ID" value="Solyc11g020135.1.1"/>
    <property type="gene ID" value="Solyc11g020135.1"/>
</dbReference>
<accession>A0A3Q7ITM4</accession>
<dbReference type="InParanoid" id="A0A3Q7ITM4"/>
<dbReference type="AlphaFoldDB" id="A0A3Q7ITM4"/>
<reference evidence="1" key="1">
    <citation type="journal article" date="2012" name="Nature">
        <title>The tomato genome sequence provides insights into fleshy fruit evolution.</title>
        <authorList>
            <consortium name="Tomato Genome Consortium"/>
        </authorList>
    </citation>
    <scope>NUCLEOTIDE SEQUENCE [LARGE SCALE GENOMIC DNA]</scope>
    <source>
        <strain evidence="1">cv. Heinz 1706</strain>
    </source>
</reference>
<protein>
    <submittedName>
        <fullName evidence="1">Uncharacterized protein</fullName>
    </submittedName>
</protein>
<dbReference type="Proteomes" id="UP000004994">
    <property type="component" value="Chromosome 11"/>
</dbReference>
<evidence type="ECO:0000313" key="2">
    <source>
        <dbReference type="Proteomes" id="UP000004994"/>
    </source>
</evidence>
<name>A0A3Q7ITM4_SOLLC</name>
<proteinExistence type="predicted"/>
<keyword evidence="2" id="KW-1185">Reference proteome</keyword>
<reference evidence="1" key="2">
    <citation type="submission" date="2019-01" db="UniProtKB">
        <authorList>
            <consortium name="EnsemblPlants"/>
        </authorList>
    </citation>
    <scope>IDENTIFICATION</scope>
    <source>
        <strain evidence="1">cv. Heinz 1706</strain>
    </source>
</reference>
<evidence type="ECO:0000313" key="1">
    <source>
        <dbReference type="EnsemblPlants" id="Solyc11g020135.1.1"/>
    </source>
</evidence>
<organism evidence="1">
    <name type="scientific">Solanum lycopersicum</name>
    <name type="common">Tomato</name>
    <name type="synonym">Lycopersicon esculentum</name>
    <dbReference type="NCBI Taxonomy" id="4081"/>
    <lineage>
        <taxon>Eukaryota</taxon>
        <taxon>Viridiplantae</taxon>
        <taxon>Streptophyta</taxon>
        <taxon>Embryophyta</taxon>
        <taxon>Tracheophyta</taxon>
        <taxon>Spermatophyta</taxon>
        <taxon>Magnoliopsida</taxon>
        <taxon>eudicotyledons</taxon>
        <taxon>Gunneridae</taxon>
        <taxon>Pentapetalae</taxon>
        <taxon>asterids</taxon>
        <taxon>lamiids</taxon>
        <taxon>Solanales</taxon>
        <taxon>Solanaceae</taxon>
        <taxon>Solanoideae</taxon>
        <taxon>Solaneae</taxon>
        <taxon>Solanum</taxon>
        <taxon>Solanum subgen. Lycopersicon</taxon>
    </lineage>
</organism>
<dbReference type="STRING" id="4081.A0A3Q7ITM4"/>